<dbReference type="Gene3D" id="1.10.10.10">
    <property type="entry name" value="Winged helix-like DNA-binding domain superfamily/Winged helix DNA-binding domain"/>
    <property type="match status" value="1"/>
</dbReference>
<organism evidence="5 6">
    <name type="scientific">Gemmobacter denitrificans</name>
    <dbReference type="NCBI Taxonomy" id="3123040"/>
    <lineage>
        <taxon>Bacteria</taxon>
        <taxon>Pseudomonadati</taxon>
        <taxon>Pseudomonadota</taxon>
        <taxon>Alphaproteobacteria</taxon>
        <taxon>Rhodobacterales</taxon>
        <taxon>Paracoccaceae</taxon>
        <taxon>Gemmobacter</taxon>
    </lineage>
</organism>
<dbReference type="Proteomes" id="UP001431963">
    <property type="component" value="Unassembled WGS sequence"/>
</dbReference>
<dbReference type="SUPFAM" id="SSF46785">
    <property type="entry name" value="Winged helix' DNA-binding domain"/>
    <property type="match status" value="1"/>
</dbReference>
<evidence type="ECO:0000259" key="4">
    <source>
        <dbReference type="PROSITE" id="PS50956"/>
    </source>
</evidence>
<keyword evidence="2" id="KW-0238">DNA-binding</keyword>
<dbReference type="PANTHER" id="PTHR30154:SF53">
    <property type="entry name" value="HTH-TYPE TRANSCRIPTIONAL REGULATOR LRPC"/>
    <property type="match status" value="1"/>
</dbReference>
<dbReference type="InterPro" id="IPR000485">
    <property type="entry name" value="AsnC-type_HTH_dom"/>
</dbReference>
<evidence type="ECO:0000313" key="5">
    <source>
        <dbReference type="EMBL" id="MEH7827660.1"/>
    </source>
</evidence>
<dbReference type="InterPro" id="IPR036390">
    <property type="entry name" value="WH_DNA-bd_sf"/>
</dbReference>
<reference evidence="5" key="1">
    <citation type="submission" date="2024-02" db="EMBL/GenBank/DDBJ databases">
        <title>Genome sequences of strain Gemmobacter sp. JM10B15.</title>
        <authorList>
            <person name="Zhang M."/>
        </authorList>
    </citation>
    <scope>NUCLEOTIDE SEQUENCE</scope>
    <source>
        <strain evidence="5">JM10B15</strain>
    </source>
</reference>
<dbReference type="InterPro" id="IPR036388">
    <property type="entry name" value="WH-like_DNA-bd_sf"/>
</dbReference>
<name>A0ABU8BSI3_9RHOB</name>
<keyword evidence="1" id="KW-0805">Transcription regulation</keyword>
<dbReference type="RefSeq" id="WP_335420890.1">
    <property type="nucleotide sequence ID" value="NZ_JBALHR010000003.1"/>
</dbReference>
<accession>A0ABU8BSI3</accession>
<dbReference type="InterPro" id="IPR019885">
    <property type="entry name" value="Tscrpt_reg_HTH_AsnC-type_CS"/>
</dbReference>
<dbReference type="PROSITE" id="PS50956">
    <property type="entry name" value="HTH_ASNC_2"/>
    <property type="match status" value="1"/>
</dbReference>
<evidence type="ECO:0000313" key="6">
    <source>
        <dbReference type="Proteomes" id="UP001431963"/>
    </source>
</evidence>
<evidence type="ECO:0000256" key="1">
    <source>
        <dbReference type="ARBA" id="ARBA00023015"/>
    </source>
</evidence>
<gene>
    <name evidence="5" type="ORF">V6590_05835</name>
</gene>
<protein>
    <submittedName>
        <fullName evidence="5">Lrp/AsnC family transcriptional regulator</fullName>
    </submittedName>
</protein>
<keyword evidence="3" id="KW-0804">Transcription</keyword>
<dbReference type="Pfam" id="PF13412">
    <property type="entry name" value="HTH_24"/>
    <property type="match status" value="1"/>
</dbReference>
<sequence>MRDLDEKDREILQILSREARIATKALAGRIALSRSATAERIANLERAGIIRGYRADIGEIDGSTIRALLLIKLKRTPSHDLLDVLAQSPQVRRVLSVAGDLDLVAEIVAGNMEKLNALRDIIAGHDAVADITTSVVLRREIDRENG</sequence>
<dbReference type="SUPFAM" id="SSF54909">
    <property type="entry name" value="Dimeric alpha+beta barrel"/>
    <property type="match status" value="1"/>
</dbReference>
<dbReference type="InterPro" id="IPR019888">
    <property type="entry name" value="Tscrpt_reg_AsnC-like"/>
</dbReference>
<dbReference type="EMBL" id="JBALHR010000003">
    <property type="protein sequence ID" value="MEH7827660.1"/>
    <property type="molecule type" value="Genomic_DNA"/>
</dbReference>
<dbReference type="InterPro" id="IPR019887">
    <property type="entry name" value="Tscrpt_reg_AsnC/Lrp_C"/>
</dbReference>
<dbReference type="PANTHER" id="PTHR30154">
    <property type="entry name" value="LEUCINE-RESPONSIVE REGULATORY PROTEIN"/>
    <property type="match status" value="1"/>
</dbReference>
<feature type="domain" description="HTH asnC-type" evidence="4">
    <location>
        <begin position="4"/>
        <end position="64"/>
    </location>
</feature>
<comment type="caution">
    <text evidence="5">The sequence shown here is derived from an EMBL/GenBank/DDBJ whole genome shotgun (WGS) entry which is preliminary data.</text>
</comment>
<dbReference type="PRINTS" id="PR00033">
    <property type="entry name" value="HTHASNC"/>
</dbReference>
<dbReference type="SMART" id="SM00344">
    <property type="entry name" value="HTH_ASNC"/>
    <property type="match status" value="1"/>
</dbReference>
<proteinExistence type="predicted"/>
<keyword evidence="6" id="KW-1185">Reference proteome</keyword>
<dbReference type="Pfam" id="PF01037">
    <property type="entry name" value="AsnC_trans_reg"/>
    <property type="match status" value="1"/>
</dbReference>
<evidence type="ECO:0000256" key="3">
    <source>
        <dbReference type="ARBA" id="ARBA00023163"/>
    </source>
</evidence>
<dbReference type="Gene3D" id="3.30.70.920">
    <property type="match status" value="1"/>
</dbReference>
<dbReference type="InterPro" id="IPR011008">
    <property type="entry name" value="Dimeric_a/b-barrel"/>
</dbReference>
<evidence type="ECO:0000256" key="2">
    <source>
        <dbReference type="ARBA" id="ARBA00023125"/>
    </source>
</evidence>
<dbReference type="PROSITE" id="PS00519">
    <property type="entry name" value="HTH_ASNC_1"/>
    <property type="match status" value="1"/>
</dbReference>